<protein>
    <submittedName>
        <fullName evidence="1">SGNH/GDSL hydrolase family protein</fullName>
    </submittedName>
</protein>
<keyword evidence="1" id="KW-0378">Hydrolase</keyword>
<dbReference type="EMBL" id="JARQAZ010000002">
    <property type="protein sequence ID" value="MDT2769612.1"/>
    <property type="molecule type" value="Genomic_DNA"/>
</dbReference>
<dbReference type="GO" id="GO:0016787">
    <property type="term" value="F:hydrolase activity"/>
    <property type="evidence" value="ECO:0007669"/>
    <property type="project" value="UniProtKB-KW"/>
</dbReference>
<sequence>MELDKFRDVDLVIDHINDSFTSRQFVSQNDNDGRTLTLLVTNGGTVGEIPGLTVNLRWTNQASGLTDLSAFELIDKKTSKFQIKYPKNMLNPGKVIASIQIIQNGQVAHSKQFEITVQQLAGEAKGIIQKAEYGALVKVLSDSNKFRTDIDTLDDVKADKTSLIATNAQVASLNSNKVDRGGVSQVSWGMLDQDAKENISGGKVAVVGIDSVSTENIVAQSVTTEKTNFVDADVNIANPANILNGYRYAISNGIVSQISDSAYKCILIPVASDYWYSMNINTYSTNFSHAVDESMKQVSLLGNLEKDSASIFKTTSTTRFIAITVASTVDLTKLVVMQKRENILNYTTNEFPYNQPKNIKIPGLQVGGSPVEELKNPSYKDVISKKSEILKASEFTIFSGGAITDNTWSGSVQYQGMYTRFFESNFEETMIDIDVTVSGLASVDVMLRYRDSTNASKYITLFEATSSFKTTLSFDASNLEIYNDAKDFAILVRNTGTIEGSFTINNLLVYTDEISRLSFYGDNLKDTLLNLDEELQNIKPSEDVFLKSPNGTKYKLSVSDEGVLSVKSTEYAKINVSGNSLVNGINQGSHGTKNFGMCASDSKHDFNYLVQQAILAKNADATFTQNQISGIEMATNQAEYETYRDSIADSYTSDTDLIILQIGDNTTQYIETFENTFPQFLAWLKGKCPIADIIVVGTWFSKAVGYPVVKQCALDAGLNFVDISALNTAENQGSSGMIITYDDATTVVAKDSWIRHPGDVGMKKIADKIIEIIGI</sequence>
<dbReference type="Gene3D" id="3.40.50.1110">
    <property type="entry name" value="SGNH hydrolase"/>
    <property type="match status" value="1"/>
</dbReference>
<organism evidence="1 2">
    <name type="scientific">Enterococcus pseudoavium</name>
    <dbReference type="NCBI Taxonomy" id="44007"/>
    <lineage>
        <taxon>Bacteria</taxon>
        <taxon>Bacillati</taxon>
        <taxon>Bacillota</taxon>
        <taxon>Bacilli</taxon>
        <taxon>Lactobacillales</taxon>
        <taxon>Enterococcaceae</taxon>
        <taxon>Enterococcus</taxon>
    </lineage>
</organism>
<dbReference type="RefSeq" id="WP_311815261.1">
    <property type="nucleotide sequence ID" value="NZ_JARQAZ010000002.1"/>
</dbReference>
<accession>A0ABU3FEZ5</accession>
<dbReference type="InterPro" id="IPR036514">
    <property type="entry name" value="SGNH_hydro_sf"/>
</dbReference>
<reference evidence="1 2" key="1">
    <citation type="submission" date="2023-03" db="EMBL/GenBank/DDBJ databases">
        <authorList>
            <person name="Shen W."/>
            <person name="Cai J."/>
        </authorList>
    </citation>
    <scope>NUCLEOTIDE SEQUENCE [LARGE SCALE GENOMIC DNA]</scope>
    <source>
        <strain evidence="1 2">Y59</strain>
    </source>
</reference>
<proteinExistence type="predicted"/>
<comment type="caution">
    <text evidence="1">The sequence shown here is derived from an EMBL/GenBank/DDBJ whole genome shotgun (WGS) entry which is preliminary data.</text>
</comment>
<dbReference type="SUPFAM" id="SSF52266">
    <property type="entry name" value="SGNH hydrolase"/>
    <property type="match status" value="1"/>
</dbReference>
<name>A0ABU3FEZ5_9ENTE</name>
<evidence type="ECO:0000313" key="2">
    <source>
        <dbReference type="Proteomes" id="UP001269061"/>
    </source>
</evidence>
<evidence type="ECO:0000313" key="1">
    <source>
        <dbReference type="EMBL" id="MDT2769612.1"/>
    </source>
</evidence>
<dbReference type="CDD" id="cd00229">
    <property type="entry name" value="SGNH_hydrolase"/>
    <property type="match status" value="1"/>
</dbReference>
<keyword evidence="2" id="KW-1185">Reference proteome</keyword>
<dbReference type="Proteomes" id="UP001269061">
    <property type="component" value="Unassembled WGS sequence"/>
</dbReference>
<gene>
    <name evidence="1" type="ORF">P7H46_02020</name>
</gene>